<feature type="compositionally biased region" description="Low complexity" evidence="1">
    <location>
        <begin position="268"/>
        <end position="277"/>
    </location>
</feature>
<proteinExistence type="predicted"/>
<evidence type="ECO:0000313" key="3">
    <source>
        <dbReference type="EMBL" id="MBZ3879121.1"/>
    </source>
</evidence>
<dbReference type="PANTHER" id="PTHR18916">
    <property type="entry name" value="DYNACTIN 1-RELATED MICROTUBULE-BINDING"/>
    <property type="match status" value="1"/>
</dbReference>
<dbReference type="PROSITE" id="PS00845">
    <property type="entry name" value="CAP_GLY_1"/>
    <property type="match status" value="2"/>
</dbReference>
<dbReference type="SUPFAM" id="SSF74924">
    <property type="entry name" value="Cap-Gly domain"/>
    <property type="match status" value="3"/>
</dbReference>
<dbReference type="GO" id="GO:0005634">
    <property type="term" value="C:nucleus"/>
    <property type="evidence" value="ECO:0007669"/>
    <property type="project" value="TreeGrafter"/>
</dbReference>
<dbReference type="EMBL" id="JAATJV010348300">
    <property type="protein sequence ID" value="MBZ3879121.1"/>
    <property type="molecule type" value="Genomic_DNA"/>
</dbReference>
<feature type="compositionally biased region" description="Polar residues" evidence="1">
    <location>
        <begin position="290"/>
        <end position="322"/>
    </location>
</feature>
<gene>
    <name evidence="3" type="ORF">SUZIE_151350</name>
</gene>
<dbReference type="Gene3D" id="2.30.30.190">
    <property type="entry name" value="CAP Gly-rich-like domain"/>
    <property type="match status" value="3"/>
</dbReference>
<dbReference type="FunFam" id="2.30.30.190:FF:000012">
    <property type="entry name" value="CAP-Gly domain-containing linker protein 4 isoform X1"/>
    <property type="match status" value="1"/>
</dbReference>
<comment type="caution">
    <text evidence="3">The sequence shown here is derived from an EMBL/GenBank/DDBJ whole genome shotgun (WGS) entry which is preliminary data.</text>
</comment>
<feature type="domain" description="CAP-Gly" evidence="2">
    <location>
        <begin position="488"/>
        <end position="530"/>
    </location>
</feature>
<dbReference type="Pfam" id="PF01302">
    <property type="entry name" value="CAP_GLY"/>
    <property type="match status" value="3"/>
</dbReference>
<dbReference type="PANTHER" id="PTHR18916:SF32">
    <property type="entry name" value="CAP-GLY DOMAIN-CONTAINING LINKER PROTEIN 4"/>
    <property type="match status" value="1"/>
</dbReference>
<evidence type="ECO:0000313" key="4">
    <source>
        <dbReference type="Proteomes" id="UP001166674"/>
    </source>
</evidence>
<accession>A0AA41T096</accession>
<dbReference type="GO" id="GO:0051010">
    <property type="term" value="F:microtubule plus-end binding"/>
    <property type="evidence" value="ECO:0007669"/>
    <property type="project" value="TreeGrafter"/>
</dbReference>
<reference evidence="3" key="1">
    <citation type="submission" date="2020-03" db="EMBL/GenBank/DDBJ databases">
        <title>Studies in the Genomics of Life Span.</title>
        <authorList>
            <person name="Glass D."/>
        </authorList>
    </citation>
    <scope>NUCLEOTIDE SEQUENCE</scope>
    <source>
        <strain evidence="3">SUZIE</strain>
        <tissue evidence="3">Muscle</tissue>
    </source>
</reference>
<dbReference type="Proteomes" id="UP001166674">
    <property type="component" value="Unassembled WGS sequence"/>
</dbReference>
<dbReference type="FunFam" id="2.30.30.190:FF:000005">
    <property type="entry name" value="CAP-Gly domain containing linker protein 3"/>
    <property type="match status" value="2"/>
</dbReference>
<sequence length="549" mass="59566">MTIEDLPEFPLEGNPLIGRYPFLFSGSDTPVIFSISAAPMPSDCEFSFFDPNDASCQEILFDPKTSVSELFAILRQWVPQVQQNIDIIGNENEKGQIPADVVPDPVDMPLEMADAAATAKEIKQMLLDAVPLSCSITKALLPNCDHVTSKSMLMSLGLKLGDRVVIAGQKVGTLRFCGTTEFASGQWAGIELDEPEGKNNGSVGKVQYFKCSPKYGIFAPLSKISKAKDRRKNITHTPSTKAVPLIRSQRVDVAHVTSKVNTVTLRGSISSSSSTSSLEHKQSYPKKVNAGSNNKKTMSKSPSLPSRASAGLNSSTTSIANNSRREGELRLGDRVLVVGQRVGTIKFFGTTNFAPGYWYGIELEKPHGKNDGSVGGVQYFSCSPRYGIFAPPSRVQRLTDSLDTLSEISSNKQNHSYPGFRRSFSTTSASSQKEINRRNAFAKSKTALRRSWSSASTAGGLEGRVKLHQGSQVLLTSSNEMGTVRYVGPTDFASGIWLGLELRSAKGKNDGAVGDKRYFTCKPNHGVLVRPGRVTYRGINGSKLVDENC</sequence>
<dbReference type="GO" id="GO:0005938">
    <property type="term" value="C:cell cortex"/>
    <property type="evidence" value="ECO:0007669"/>
    <property type="project" value="TreeGrafter"/>
</dbReference>
<protein>
    <submittedName>
        <fullName evidence="3">CAP-Gly domain-containing linker protein 4</fullName>
    </submittedName>
</protein>
<feature type="region of interest" description="Disordered" evidence="1">
    <location>
        <begin position="268"/>
        <end position="325"/>
    </location>
</feature>
<dbReference type="GO" id="GO:0031122">
    <property type="term" value="P:cytoplasmic microtubule organization"/>
    <property type="evidence" value="ECO:0007669"/>
    <property type="project" value="TreeGrafter"/>
</dbReference>
<dbReference type="PROSITE" id="PS50245">
    <property type="entry name" value="CAP_GLY_2"/>
    <property type="match status" value="3"/>
</dbReference>
<dbReference type="GO" id="GO:0035371">
    <property type="term" value="C:microtubule plus-end"/>
    <property type="evidence" value="ECO:0007669"/>
    <property type="project" value="TreeGrafter"/>
</dbReference>
<evidence type="ECO:0000256" key="1">
    <source>
        <dbReference type="SAM" id="MobiDB-lite"/>
    </source>
</evidence>
<feature type="domain" description="CAP-Gly" evidence="2">
    <location>
        <begin position="178"/>
        <end position="220"/>
    </location>
</feature>
<evidence type="ECO:0000259" key="2">
    <source>
        <dbReference type="PROSITE" id="PS50245"/>
    </source>
</evidence>
<name>A0AA41T096_SCICA</name>
<dbReference type="InterPro" id="IPR036859">
    <property type="entry name" value="CAP-Gly_dom_sf"/>
</dbReference>
<feature type="domain" description="CAP-Gly" evidence="2">
    <location>
        <begin position="349"/>
        <end position="391"/>
    </location>
</feature>
<organism evidence="3 4">
    <name type="scientific">Sciurus carolinensis</name>
    <name type="common">Eastern gray squirrel</name>
    <dbReference type="NCBI Taxonomy" id="30640"/>
    <lineage>
        <taxon>Eukaryota</taxon>
        <taxon>Metazoa</taxon>
        <taxon>Chordata</taxon>
        <taxon>Craniata</taxon>
        <taxon>Vertebrata</taxon>
        <taxon>Euteleostomi</taxon>
        <taxon>Mammalia</taxon>
        <taxon>Eutheria</taxon>
        <taxon>Euarchontoglires</taxon>
        <taxon>Glires</taxon>
        <taxon>Rodentia</taxon>
        <taxon>Sciuromorpha</taxon>
        <taxon>Sciuridae</taxon>
        <taxon>Sciurinae</taxon>
        <taxon>Sciurini</taxon>
        <taxon>Sciurus</taxon>
    </lineage>
</organism>
<dbReference type="SMART" id="SM01052">
    <property type="entry name" value="CAP_GLY"/>
    <property type="match status" value="3"/>
</dbReference>
<dbReference type="AlphaFoldDB" id="A0AA41T096"/>
<keyword evidence="4" id="KW-1185">Reference proteome</keyword>
<dbReference type="InterPro" id="IPR000938">
    <property type="entry name" value="CAP-Gly_domain"/>
</dbReference>